<organism evidence="1">
    <name type="scientific">Clandestinovirus</name>
    <dbReference type="NCBI Taxonomy" id="2831644"/>
    <lineage>
        <taxon>Viruses</taxon>
    </lineage>
</organism>
<sequence length="531" mass="62351">MELFNPAVLHPLVRKLNALHVWDDDITRLLAVHPVLTKRLFDAGIRRPIINDYFNAIRSGDEQVYLALKPTVRKQFAIIIKRMGFDIFLQAMNKVKMTIKFDQSDDNEPTFMHLDHFEYFVAVINGHYDFAMRHILTSIEEPVEWLLCGYKHDPELYKDKISESLQTYHQYTFGSTMVSNICKAGGLTLFTHLYNNGTFDFGSIVFNTEDYISAMMRGCDLTPDECEMFHQLICNPPNIGFFSRYMIKSSAKNGRISALKWASIHCNTDPTRLITWYDIMGTDNKEMYEWLMSKQRRNMLVKTIYNELMSVDSMEYLNENNLAIPSTSVLFSHPQISLERAQQYSYFPGDVYFVNDKQPHPNTSFFWFAMKSFDIQKVKFVVDQYMSKHNDITQLQDLFITELLSWSIPKECTQKDFGTFMDGVLETLRIPKDMNDEKYRQFRECCSCLCTLQNESARRYIERHIAEPFTTHYYVQQTYRLLDTGSDGYDQWQSYTTIPSLIDVKMAKSLYEHGRVQSLRDYLMETNITIH</sequence>
<accession>A0A8F8PNC2</accession>
<gene>
    <name evidence="1" type="ORF">KOM_12_414</name>
</gene>
<evidence type="ECO:0000313" key="1">
    <source>
        <dbReference type="EMBL" id="QYA18682.1"/>
    </source>
</evidence>
<protein>
    <submittedName>
        <fullName evidence="1">Uncharacterized protein</fullName>
    </submittedName>
</protein>
<reference evidence="1" key="1">
    <citation type="submission" date="2021-06" db="EMBL/GenBank/DDBJ databases">
        <authorList>
            <person name="Rolland C."/>
        </authorList>
    </citation>
    <scope>NUCLEOTIDE SEQUENCE</scope>
    <source>
        <strain evidence="1">347.936635</strain>
    </source>
</reference>
<proteinExistence type="predicted"/>
<name>A0A8F8PNC2_9VIRU</name>
<dbReference type="EMBL" id="MZ420154">
    <property type="protein sequence ID" value="QYA18682.1"/>
    <property type="molecule type" value="Genomic_DNA"/>
</dbReference>